<feature type="chain" id="PRO_5040718512" evidence="1">
    <location>
        <begin position="33"/>
        <end position="498"/>
    </location>
</feature>
<proteinExistence type="predicted"/>
<organism evidence="3 4">
    <name type="scientific">Shewanella pneumatophori</name>
    <dbReference type="NCBI Taxonomy" id="314092"/>
    <lineage>
        <taxon>Bacteria</taxon>
        <taxon>Pseudomonadati</taxon>
        <taxon>Pseudomonadota</taxon>
        <taxon>Gammaproteobacteria</taxon>
        <taxon>Alteromonadales</taxon>
        <taxon>Shewanellaceae</taxon>
        <taxon>Shewanella</taxon>
    </lineage>
</organism>
<dbReference type="InterPro" id="IPR009739">
    <property type="entry name" value="LprI-like_N"/>
</dbReference>
<dbReference type="AlphaFoldDB" id="A0A9X1ZB49"/>
<keyword evidence="1" id="KW-0732">Signal</keyword>
<name>A0A9X1ZB49_9GAMM</name>
<dbReference type="Pfam" id="PF06674">
    <property type="entry name" value="DUF1176"/>
    <property type="match status" value="1"/>
</dbReference>
<comment type="caution">
    <text evidence="3">The sequence shown here is derived from an EMBL/GenBank/DDBJ whole genome shotgun (WGS) entry which is preliminary data.</text>
</comment>
<dbReference type="Proteomes" id="UP001139293">
    <property type="component" value="Unassembled WGS sequence"/>
</dbReference>
<dbReference type="Pfam" id="PF07007">
    <property type="entry name" value="LprI"/>
    <property type="match status" value="1"/>
</dbReference>
<dbReference type="InterPro" id="IPR009560">
    <property type="entry name" value="DUF1176"/>
</dbReference>
<reference evidence="3" key="1">
    <citation type="submission" date="2022-01" db="EMBL/GenBank/DDBJ databases">
        <title>Whole genome-based taxonomy of the Shewanellaceae.</title>
        <authorList>
            <person name="Martin-Rodriguez A.J."/>
        </authorList>
    </citation>
    <scope>NUCLEOTIDE SEQUENCE</scope>
    <source>
        <strain evidence="3">KCTC 23973</strain>
    </source>
</reference>
<feature type="domain" description="Lysozyme inhibitor LprI-like N-terminal" evidence="2">
    <location>
        <begin position="387"/>
        <end position="489"/>
    </location>
</feature>
<sequence length="498" mass="54285">MNNHLKRIANSYTVAVSVALLSMSALVLPVQAFEGEVQSFFHGDWEAACDNTHTCRAVGYHNPEQKNAAGEYRPVSVIFTRAAGENAKVKGKVKFGALSFGMEAKQTQHNDTITLSINDTYQSVLAPELPAYQEKGMSFSGERELTDNQVSELLKALTMKGRVSIKFGSSAGDEWYLSTKGSTAVLLKMDDFQGLVETPFAIVKKGQASKGIVKPKQAPVISIPAQPIPDTTAADLALVTNADFNQRIRTALNNACDNVPTEDQPLELEIARLTSNKLVVSTMCWSAAYNYGQAVWLVDDDAEIEPVLVTDSAVSYANGVIDEFMRGRGVGDCLSARRYIWNGSEFVLADSYTTGACREIAPGGAWYIPTTVSTVINGVDPAAGIDCESKQAYSTQGMVKCAQRELASLEWQMSEQLAEIERFSHAEYNTKADKSREAAAAIAQAQQAWRTFSKSECKAQQLSAAEGSMSLPLFVGCQVDLTQKRLQQLQLTKQSLMY</sequence>
<dbReference type="RefSeq" id="WP_248950160.1">
    <property type="nucleotide sequence ID" value="NZ_JAKILB010000006.1"/>
</dbReference>
<accession>A0A9X1ZB49</accession>
<evidence type="ECO:0000313" key="3">
    <source>
        <dbReference type="EMBL" id="MCL1138999.1"/>
    </source>
</evidence>
<feature type="signal peptide" evidence="1">
    <location>
        <begin position="1"/>
        <end position="32"/>
    </location>
</feature>
<evidence type="ECO:0000256" key="1">
    <source>
        <dbReference type="SAM" id="SignalP"/>
    </source>
</evidence>
<gene>
    <name evidence="3" type="ORF">L2740_10645</name>
</gene>
<evidence type="ECO:0000313" key="4">
    <source>
        <dbReference type="Proteomes" id="UP001139293"/>
    </source>
</evidence>
<keyword evidence="4" id="KW-1185">Reference proteome</keyword>
<dbReference type="Gene3D" id="1.20.1270.180">
    <property type="match status" value="1"/>
</dbReference>
<dbReference type="EMBL" id="JAKILB010000006">
    <property type="protein sequence ID" value="MCL1138999.1"/>
    <property type="molecule type" value="Genomic_DNA"/>
</dbReference>
<protein>
    <submittedName>
        <fullName evidence="3">DUF1176 domain-containing protein</fullName>
    </submittedName>
</protein>
<evidence type="ECO:0000259" key="2">
    <source>
        <dbReference type="Pfam" id="PF07007"/>
    </source>
</evidence>